<evidence type="ECO:0000259" key="1">
    <source>
        <dbReference type="Pfam" id="PF01926"/>
    </source>
</evidence>
<evidence type="ECO:0000313" key="3">
    <source>
        <dbReference type="Proteomes" id="UP000799291"/>
    </source>
</evidence>
<dbReference type="AlphaFoldDB" id="A0A6G1JJ65"/>
<keyword evidence="3" id="KW-1185">Reference proteome</keyword>
<dbReference type="InterPro" id="IPR027417">
    <property type="entry name" value="P-loop_NTPase"/>
</dbReference>
<gene>
    <name evidence="2" type="ORF">K458DRAFT_398611</name>
</gene>
<proteinExistence type="predicted"/>
<dbReference type="Gene3D" id="3.40.50.300">
    <property type="entry name" value="P-loop containing nucleotide triphosphate hydrolases"/>
    <property type="match status" value="1"/>
</dbReference>
<dbReference type="OrthoDB" id="8954335at2759"/>
<organism evidence="2 3">
    <name type="scientific">Lentithecium fluviatile CBS 122367</name>
    <dbReference type="NCBI Taxonomy" id="1168545"/>
    <lineage>
        <taxon>Eukaryota</taxon>
        <taxon>Fungi</taxon>
        <taxon>Dikarya</taxon>
        <taxon>Ascomycota</taxon>
        <taxon>Pezizomycotina</taxon>
        <taxon>Dothideomycetes</taxon>
        <taxon>Pleosporomycetidae</taxon>
        <taxon>Pleosporales</taxon>
        <taxon>Massarineae</taxon>
        <taxon>Lentitheciaceae</taxon>
        <taxon>Lentithecium</taxon>
    </lineage>
</organism>
<feature type="domain" description="G" evidence="1">
    <location>
        <begin position="15"/>
        <end position="94"/>
    </location>
</feature>
<sequence>MPTHQGPTMEADVGIAVMGLTGVGKSSFIKNVTRREDIQIGHGLTSETSEVHDYSFVHQGIRYTLVDTPGFNDTFESDETVTANILQWLESSYRAGAKLNGILYLHSIAAPKMAGSAFDNLCMFRKLCGEDALKHVVLATTFWGTMDPATEERRESALMQDRKLWGRMVSAGSKVVRLENTRESALDALRVVSGASKITLAAQHEMVDEVRGLLWE</sequence>
<accession>A0A6G1JJ65</accession>
<dbReference type="SUPFAM" id="SSF52540">
    <property type="entry name" value="P-loop containing nucleoside triphosphate hydrolases"/>
    <property type="match status" value="1"/>
</dbReference>
<dbReference type="Proteomes" id="UP000799291">
    <property type="component" value="Unassembled WGS sequence"/>
</dbReference>
<protein>
    <recommendedName>
        <fullName evidence="1">G domain-containing protein</fullName>
    </recommendedName>
</protein>
<reference evidence="2" key="1">
    <citation type="journal article" date="2020" name="Stud. Mycol.">
        <title>101 Dothideomycetes genomes: a test case for predicting lifestyles and emergence of pathogens.</title>
        <authorList>
            <person name="Haridas S."/>
            <person name="Albert R."/>
            <person name="Binder M."/>
            <person name="Bloem J."/>
            <person name="Labutti K."/>
            <person name="Salamov A."/>
            <person name="Andreopoulos B."/>
            <person name="Baker S."/>
            <person name="Barry K."/>
            <person name="Bills G."/>
            <person name="Bluhm B."/>
            <person name="Cannon C."/>
            <person name="Castanera R."/>
            <person name="Culley D."/>
            <person name="Daum C."/>
            <person name="Ezra D."/>
            <person name="Gonzalez J."/>
            <person name="Henrissat B."/>
            <person name="Kuo A."/>
            <person name="Liang C."/>
            <person name="Lipzen A."/>
            <person name="Lutzoni F."/>
            <person name="Magnuson J."/>
            <person name="Mondo S."/>
            <person name="Nolan M."/>
            <person name="Ohm R."/>
            <person name="Pangilinan J."/>
            <person name="Park H.-J."/>
            <person name="Ramirez L."/>
            <person name="Alfaro M."/>
            <person name="Sun H."/>
            <person name="Tritt A."/>
            <person name="Yoshinaga Y."/>
            <person name="Zwiers L.-H."/>
            <person name="Turgeon B."/>
            <person name="Goodwin S."/>
            <person name="Spatafora J."/>
            <person name="Crous P."/>
            <person name="Grigoriev I."/>
        </authorList>
    </citation>
    <scope>NUCLEOTIDE SEQUENCE</scope>
    <source>
        <strain evidence="2">CBS 122367</strain>
    </source>
</reference>
<dbReference type="Pfam" id="PF01926">
    <property type="entry name" value="MMR_HSR1"/>
    <property type="match status" value="1"/>
</dbReference>
<dbReference type="GO" id="GO:0005525">
    <property type="term" value="F:GTP binding"/>
    <property type="evidence" value="ECO:0007669"/>
    <property type="project" value="InterPro"/>
</dbReference>
<dbReference type="EMBL" id="MU005570">
    <property type="protein sequence ID" value="KAF2690594.1"/>
    <property type="molecule type" value="Genomic_DNA"/>
</dbReference>
<dbReference type="InterPro" id="IPR006073">
    <property type="entry name" value="GTP-bd"/>
</dbReference>
<evidence type="ECO:0000313" key="2">
    <source>
        <dbReference type="EMBL" id="KAF2690594.1"/>
    </source>
</evidence>
<name>A0A6G1JJ65_9PLEO</name>